<dbReference type="InterPro" id="IPR002225">
    <property type="entry name" value="3Beta_OHSteriod_DH/Estase"/>
</dbReference>
<sequence length="123" mass="13615">MKIEGNRFLVTGGAGFIGSHLVDMLLEQEAAQVVIFDNFIRGEMHNLTQALQDPRTEVFEVKGDLTHLNELNRATLGMDGVFHLASLCLGHCQEFPRSGLDANVTGTFNILEACVKNKVKRIM</sequence>
<gene>
    <name evidence="6" type="ORF">METZ01_LOCUS254404</name>
</gene>
<reference evidence="6" key="1">
    <citation type="submission" date="2018-05" db="EMBL/GenBank/DDBJ databases">
        <authorList>
            <person name="Lanie J.A."/>
            <person name="Ng W.-L."/>
            <person name="Kazmierczak K.M."/>
            <person name="Andrzejewski T.M."/>
            <person name="Davidsen T.M."/>
            <person name="Wayne K.J."/>
            <person name="Tettelin H."/>
            <person name="Glass J.I."/>
            <person name="Rusch D."/>
            <person name="Podicherti R."/>
            <person name="Tsui H.-C.T."/>
            <person name="Winkler M.E."/>
        </authorList>
    </citation>
    <scope>NUCLEOTIDE SEQUENCE</scope>
</reference>
<dbReference type="GO" id="GO:0070403">
    <property type="term" value="F:NAD+ binding"/>
    <property type="evidence" value="ECO:0007669"/>
    <property type="project" value="InterPro"/>
</dbReference>
<dbReference type="InterPro" id="IPR036291">
    <property type="entry name" value="NAD(P)-bd_dom_sf"/>
</dbReference>
<proteinExistence type="predicted"/>
<dbReference type="SUPFAM" id="SSF51735">
    <property type="entry name" value="NAD(P)-binding Rossmann-fold domains"/>
    <property type="match status" value="1"/>
</dbReference>
<keyword evidence="3" id="KW-0520">NAD</keyword>
<protein>
    <recommendedName>
        <fullName evidence="5">3-beta hydroxysteroid dehydrogenase/isomerase domain-containing protein</fullName>
    </recommendedName>
</protein>
<evidence type="ECO:0000256" key="3">
    <source>
        <dbReference type="ARBA" id="ARBA00023027"/>
    </source>
</evidence>
<dbReference type="Gene3D" id="3.40.50.720">
    <property type="entry name" value="NAD(P)-binding Rossmann-like Domain"/>
    <property type="match status" value="1"/>
</dbReference>
<dbReference type="GO" id="GO:0005737">
    <property type="term" value="C:cytoplasm"/>
    <property type="evidence" value="ECO:0007669"/>
    <property type="project" value="TreeGrafter"/>
</dbReference>
<comment type="cofactor">
    <cofactor evidence="1">
        <name>NAD(+)</name>
        <dbReference type="ChEBI" id="CHEBI:57540"/>
    </cofactor>
</comment>
<dbReference type="GO" id="GO:0048040">
    <property type="term" value="F:UDP-glucuronate decarboxylase activity"/>
    <property type="evidence" value="ECO:0007669"/>
    <property type="project" value="TreeGrafter"/>
</dbReference>
<keyword evidence="2" id="KW-0210">Decarboxylase</keyword>
<feature type="domain" description="3-beta hydroxysteroid dehydrogenase/isomerase" evidence="5">
    <location>
        <begin position="9"/>
        <end position="122"/>
    </location>
</feature>
<evidence type="ECO:0000313" key="6">
    <source>
        <dbReference type="EMBL" id="SVC01550.1"/>
    </source>
</evidence>
<evidence type="ECO:0000256" key="4">
    <source>
        <dbReference type="ARBA" id="ARBA00023239"/>
    </source>
</evidence>
<dbReference type="InterPro" id="IPR044516">
    <property type="entry name" value="UXS-like"/>
</dbReference>
<dbReference type="GO" id="GO:0016616">
    <property type="term" value="F:oxidoreductase activity, acting on the CH-OH group of donors, NAD or NADP as acceptor"/>
    <property type="evidence" value="ECO:0007669"/>
    <property type="project" value="InterPro"/>
</dbReference>
<dbReference type="EMBL" id="UINC01068718">
    <property type="protein sequence ID" value="SVC01550.1"/>
    <property type="molecule type" value="Genomic_DNA"/>
</dbReference>
<organism evidence="6">
    <name type="scientific">marine metagenome</name>
    <dbReference type="NCBI Taxonomy" id="408172"/>
    <lineage>
        <taxon>unclassified sequences</taxon>
        <taxon>metagenomes</taxon>
        <taxon>ecological metagenomes</taxon>
    </lineage>
</organism>
<name>A0A382IPF6_9ZZZZ</name>
<keyword evidence="4" id="KW-0456">Lyase</keyword>
<evidence type="ECO:0000256" key="2">
    <source>
        <dbReference type="ARBA" id="ARBA00022793"/>
    </source>
</evidence>
<evidence type="ECO:0000256" key="1">
    <source>
        <dbReference type="ARBA" id="ARBA00001911"/>
    </source>
</evidence>
<accession>A0A382IPF6</accession>
<dbReference type="PANTHER" id="PTHR43078:SF6">
    <property type="entry name" value="UDP-GLUCURONIC ACID DECARBOXYLASE 1"/>
    <property type="match status" value="1"/>
</dbReference>
<dbReference type="Pfam" id="PF01073">
    <property type="entry name" value="3Beta_HSD"/>
    <property type="match status" value="1"/>
</dbReference>
<dbReference type="PANTHER" id="PTHR43078">
    <property type="entry name" value="UDP-GLUCURONIC ACID DECARBOXYLASE-RELATED"/>
    <property type="match status" value="1"/>
</dbReference>
<evidence type="ECO:0000259" key="5">
    <source>
        <dbReference type="Pfam" id="PF01073"/>
    </source>
</evidence>
<feature type="non-terminal residue" evidence="6">
    <location>
        <position position="123"/>
    </location>
</feature>
<dbReference type="AlphaFoldDB" id="A0A382IPF6"/>
<dbReference type="GO" id="GO:0006694">
    <property type="term" value="P:steroid biosynthetic process"/>
    <property type="evidence" value="ECO:0007669"/>
    <property type="project" value="InterPro"/>
</dbReference>
<dbReference type="GO" id="GO:0042732">
    <property type="term" value="P:D-xylose metabolic process"/>
    <property type="evidence" value="ECO:0007669"/>
    <property type="project" value="InterPro"/>
</dbReference>